<feature type="compositionally biased region" description="Basic and acidic residues" evidence="1">
    <location>
        <begin position="99"/>
        <end position="108"/>
    </location>
</feature>
<proteinExistence type="predicted"/>
<protein>
    <submittedName>
        <fullName evidence="2">CLUMA_CG016847, isoform A</fullName>
    </submittedName>
</protein>
<sequence length="108" mass="12499">MQFMYPSIIISEVCAKSQISFIGTKTSISSKSKPMQHSSQKRSSEIFPKDLLATVNRINFFSCGISVQPCIKIENRKRQQNERHRNDSSLNFMYLRKGSAREDKENKH</sequence>
<reference evidence="2 3" key="1">
    <citation type="submission" date="2015-04" db="EMBL/GenBank/DDBJ databases">
        <authorList>
            <person name="Syromyatnikov M.Y."/>
            <person name="Popov V.N."/>
        </authorList>
    </citation>
    <scope>NUCLEOTIDE SEQUENCE [LARGE SCALE GENOMIC DNA]</scope>
</reference>
<evidence type="ECO:0000313" key="2">
    <source>
        <dbReference type="EMBL" id="CRL03712.1"/>
    </source>
</evidence>
<feature type="compositionally biased region" description="Basic and acidic residues" evidence="1">
    <location>
        <begin position="76"/>
        <end position="87"/>
    </location>
</feature>
<dbReference type="EMBL" id="CVRI01000059">
    <property type="protein sequence ID" value="CRL03712.1"/>
    <property type="molecule type" value="Genomic_DNA"/>
</dbReference>
<dbReference type="AlphaFoldDB" id="A0A1J1IUC7"/>
<gene>
    <name evidence="2" type="ORF">CLUMA_CG016847</name>
</gene>
<evidence type="ECO:0000256" key="1">
    <source>
        <dbReference type="SAM" id="MobiDB-lite"/>
    </source>
</evidence>
<accession>A0A1J1IUC7</accession>
<keyword evidence="3" id="KW-1185">Reference proteome</keyword>
<dbReference type="Proteomes" id="UP000183832">
    <property type="component" value="Unassembled WGS sequence"/>
</dbReference>
<feature type="region of interest" description="Disordered" evidence="1">
    <location>
        <begin position="76"/>
        <end position="108"/>
    </location>
</feature>
<organism evidence="2 3">
    <name type="scientific">Clunio marinus</name>
    <dbReference type="NCBI Taxonomy" id="568069"/>
    <lineage>
        <taxon>Eukaryota</taxon>
        <taxon>Metazoa</taxon>
        <taxon>Ecdysozoa</taxon>
        <taxon>Arthropoda</taxon>
        <taxon>Hexapoda</taxon>
        <taxon>Insecta</taxon>
        <taxon>Pterygota</taxon>
        <taxon>Neoptera</taxon>
        <taxon>Endopterygota</taxon>
        <taxon>Diptera</taxon>
        <taxon>Nematocera</taxon>
        <taxon>Chironomoidea</taxon>
        <taxon>Chironomidae</taxon>
        <taxon>Clunio</taxon>
    </lineage>
</organism>
<name>A0A1J1IUC7_9DIPT</name>
<evidence type="ECO:0000313" key="3">
    <source>
        <dbReference type="Proteomes" id="UP000183832"/>
    </source>
</evidence>